<dbReference type="AlphaFoldDB" id="A0AA37GB02"/>
<sequence>MQTAADWKGETGRLAVRATTTHVMLVAGSDLWRGNAPWEKAVRMHTPTEDKEGREGGQG</sequence>
<protein>
    <submittedName>
        <fullName evidence="1">Uncharacterized protein</fullName>
    </submittedName>
</protein>
<organism evidence="1 2">
    <name type="scientific">Colletotrichum liriopes</name>
    <dbReference type="NCBI Taxonomy" id="708192"/>
    <lineage>
        <taxon>Eukaryota</taxon>
        <taxon>Fungi</taxon>
        <taxon>Dikarya</taxon>
        <taxon>Ascomycota</taxon>
        <taxon>Pezizomycotina</taxon>
        <taxon>Sordariomycetes</taxon>
        <taxon>Hypocreomycetidae</taxon>
        <taxon>Glomerellales</taxon>
        <taxon>Glomerellaceae</taxon>
        <taxon>Colletotrichum</taxon>
        <taxon>Colletotrichum spaethianum species complex</taxon>
    </lineage>
</organism>
<comment type="caution">
    <text evidence="1">The sequence shown here is derived from an EMBL/GenBank/DDBJ whole genome shotgun (WGS) entry which is preliminary data.</text>
</comment>
<accession>A0AA37GB02</accession>
<reference evidence="1 2" key="1">
    <citation type="submission" date="2021-07" db="EMBL/GenBank/DDBJ databases">
        <title>Genome data of Colletotrichum spaethianum.</title>
        <authorList>
            <person name="Utami Y.D."/>
            <person name="Hiruma K."/>
        </authorList>
    </citation>
    <scope>NUCLEOTIDE SEQUENCE [LARGE SCALE GENOMIC DNA]</scope>
    <source>
        <strain evidence="1 2">MAFF 242679</strain>
    </source>
</reference>
<evidence type="ECO:0000313" key="2">
    <source>
        <dbReference type="Proteomes" id="UP001055172"/>
    </source>
</evidence>
<gene>
    <name evidence="1" type="ORF">ColLi_00417</name>
</gene>
<dbReference type="Proteomes" id="UP001055172">
    <property type="component" value="Unassembled WGS sequence"/>
</dbReference>
<keyword evidence="2" id="KW-1185">Reference proteome</keyword>
<name>A0AA37GB02_9PEZI</name>
<proteinExistence type="predicted"/>
<evidence type="ECO:0000313" key="1">
    <source>
        <dbReference type="EMBL" id="GJC77579.1"/>
    </source>
</evidence>
<dbReference type="EMBL" id="BPPX01000001">
    <property type="protein sequence ID" value="GJC77579.1"/>
    <property type="molecule type" value="Genomic_DNA"/>
</dbReference>